<name>A0A8J2HJM6_COTCN</name>
<dbReference type="Proteomes" id="UP000786811">
    <property type="component" value="Unassembled WGS sequence"/>
</dbReference>
<comment type="caution">
    <text evidence="2">The sequence shown here is derived from an EMBL/GenBank/DDBJ whole genome shotgun (WGS) entry which is preliminary data.</text>
</comment>
<protein>
    <recommendedName>
        <fullName evidence="4">Secreted protein</fullName>
    </recommendedName>
</protein>
<organism evidence="2 3">
    <name type="scientific">Cotesia congregata</name>
    <name type="common">Parasitoid wasp</name>
    <name type="synonym">Apanteles congregatus</name>
    <dbReference type="NCBI Taxonomy" id="51543"/>
    <lineage>
        <taxon>Eukaryota</taxon>
        <taxon>Metazoa</taxon>
        <taxon>Ecdysozoa</taxon>
        <taxon>Arthropoda</taxon>
        <taxon>Hexapoda</taxon>
        <taxon>Insecta</taxon>
        <taxon>Pterygota</taxon>
        <taxon>Neoptera</taxon>
        <taxon>Endopterygota</taxon>
        <taxon>Hymenoptera</taxon>
        <taxon>Apocrita</taxon>
        <taxon>Ichneumonoidea</taxon>
        <taxon>Braconidae</taxon>
        <taxon>Microgastrinae</taxon>
        <taxon>Cotesia</taxon>
    </lineage>
</organism>
<feature type="chain" id="PRO_5035228679" description="Secreted protein" evidence="1">
    <location>
        <begin position="22"/>
        <end position="91"/>
    </location>
</feature>
<dbReference type="EMBL" id="CAJNRD030001122">
    <property type="protein sequence ID" value="CAG5101042.1"/>
    <property type="molecule type" value="Genomic_DNA"/>
</dbReference>
<evidence type="ECO:0000256" key="1">
    <source>
        <dbReference type="SAM" id="SignalP"/>
    </source>
</evidence>
<evidence type="ECO:0008006" key="4">
    <source>
        <dbReference type="Google" id="ProtNLM"/>
    </source>
</evidence>
<keyword evidence="1" id="KW-0732">Signal</keyword>
<evidence type="ECO:0000313" key="2">
    <source>
        <dbReference type="EMBL" id="CAG5101042.1"/>
    </source>
</evidence>
<feature type="signal peptide" evidence="1">
    <location>
        <begin position="1"/>
        <end position="21"/>
    </location>
</feature>
<proteinExistence type="predicted"/>
<keyword evidence="3" id="KW-1185">Reference proteome</keyword>
<gene>
    <name evidence="2" type="ORF">HICCMSTLAB_LOCUS10115</name>
</gene>
<sequence length="91" mass="9787">MAVITLLWKWTIVCFVGVGVGGRGFGGNGVEKVEASDRIGTSLAFTRASVHSCRWARTTVDKFVRLDAAESSEVECTLYFTVDDVVSPVSA</sequence>
<evidence type="ECO:0000313" key="3">
    <source>
        <dbReference type="Proteomes" id="UP000786811"/>
    </source>
</evidence>
<reference evidence="2" key="1">
    <citation type="submission" date="2021-04" db="EMBL/GenBank/DDBJ databases">
        <authorList>
            <person name="Chebbi M.A.C M."/>
        </authorList>
    </citation>
    <scope>NUCLEOTIDE SEQUENCE</scope>
</reference>
<dbReference type="AlphaFoldDB" id="A0A8J2HJM6"/>
<accession>A0A8J2HJM6</accession>